<gene>
    <name evidence="1" type="ORF">Tco_0773744</name>
</gene>
<reference evidence="1" key="1">
    <citation type="journal article" date="2022" name="Int. J. Mol. Sci.">
        <title>Draft Genome of Tanacetum Coccineum: Genomic Comparison of Closely Related Tanacetum-Family Plants.</title>
        <authorList>
            <person name="Yamashiro T."/>
            <person name="Shiraishi A."/>
            <person name="Nakayama K."/>
            <person name="Satake H."/>
        </authorList>
    </citation>
    <scope>NUCLEOTIDE SEQUENCE</scope>
</reference>
<reference evidence="1" key="2">
    <citation type="submission" date="2022-01" db="EMBL/GenBank/DDBJ databases">
        <authorList>
            <person name="Yamashiro T."/>
            <person name="Shiraishi A."/>
            <person name="Satake H."/>
            <person name="Nakayama K."/>
        </authorList>
    </citation>
    <scope>NUCLEOTIDE SEQUENCE</scope>
</reference>
<evidence type="ECO:0000313" key="1">
    <source>
        <dbReference type="EMBL" id="GJS91108.1"/>
    </source>
</evidence>
<keyword evidence="2" id="KW-1185">Reference proteome</keyword>
<dbReference type="Proteomes" id="UP001151760">
    <property type="component" value="Unassembled WGS sequence"/>
</dbReference>
<name>A0ABQ4ZLJ8_9ASTR</name>
<protein>
    <submittedName>
        <fullName evidence="1">Uncharacterized protein</fullName>
    </submittedName>
</protein>
<evidence type="ECO:0000313" key="2">
    <source>
        <dbReference type="Proteomes" id="UP001151760"/>
    </source>
</evidence>
<dbReference type="EMBL" id="BQNB010011479">
    <property type="protein sequence ID" value="GJS91108.1"/>
    <property type="molecule type" value="Genomic_DNA"/>
</dbReference>
<accession>A0ABQ4ZLJ8</accession>
<comment type="caution">
    <text evidence="1">The sequence shown here is derived from an EMBL/GenBank/DDBJ whole genome shotgun (WGS) entry which is preliminary data.</text>
</comment>
<proteinExistence type="predicted"/>
<sequence>MGKCGRNKRKQLEKYQLIYYEIGPSMSTGTPMTQEEAEREALAISIYERYSILEEERLVIETMAYSVKYKKILDEICVDKRKLDGMNKEEEEAIIRIKGETLIEKDDPGAFLGREEVHNVKKGISMLNHSKAEPMRLLSNVLCPVGVTTIIAKFLILDMPIDRDAPILVGRGFLHTCGGIVNTIENITSTFDGICHQTFRTAKTSLDTAESDNDDEEEYEFQRNKFGASIYGPKHARYLNCSDSLDRSLALQEVMNPFRKICFWKKVVSFLGSLLVALQHVEWKPDYIGCFNKKEDSDGQWHAQIRLTDPYGNIYDKGFVTKKTS</sequence>
<organism evidence="1 2">
    <name type="scientific">Tanacetum coccineum</name>
    <dbReference type="NCBI Taxonomy" id="301880"/>
    <lineage>
        <taxon>Eukaryota</taxon>
        <taxon>Viridiplantae</taxon>
        <taxon>Streptophyta</taxon>
        <taxon>Embryophyta</taxon>
        <taxon>Tracheophyta</taxon>
        <taxon>Spermatophyta</taxon>
        <taxon>Magnoliopsida</taxon>
        <taxon>eudicotyledons</taxon>
        <taxon>Gunneridae</taxon>
        <taxon>Pentapetalae</taxon>
        <taxon>asterids</taxon>
        <taxon>campanulids</taxon>
        <taxon>Asterales</taxon>
        <taxon>Asteraceae</taxon>
        <taxon>Asteroideae</taxon>
        <taxon>Anthemideae</taxon>
        <taxon>Anthemidinae</taxon>
        <taxon>Tanacetum</taxon>
    </lineage>
</organism>